<feature type="signal peptide" evidence="1">
    <location>
        <begin position="1"/>
        <end position="28"/>
    </location>
</feature>
<evidence type="ECO:0000313" key="3">
    <source>
        <dbReference type="Proteomes" id="UP000076727"/>
    </source>
</evidence>
<evidence type="ECO:0000256" key="1">
    <source>
        <dbReference type="SAM" id="SignalP"/>
    </source>
</evidence>
<dbReference type="EMBL" id="KV429047">
    <property type="protein sequence ID" value="KZT71148.1"/>
    <property type="molecule type" value="Genomic_DNA"/>
</dbReference>
<protein>
    <recommendedName>
        <fullName evidence="4">Secreted protein</fullName>
    </recommendedName>
</protein>
<evidence type="ECO:0000313" key="2">
    <source>
        <dbReference type="EMBL" id="KZT71148.1"/>
    </source>
</evidence>
<feature type="chain" id="PRO_5007866180" description="Secreted protein" evidence="1">
    <location>
        <begin position="29"/>
        <end position="96"/>
    </location>
</feature>
<keyword evidence="1" id="KW-0732">Signal</keyword>
<proteinExistence type="predicted"/>
<keyword evidence="3" id="KW-1185">Reference proteome</keyword>
<organism evidence="2 3">
    <name type="scientific">Daedalea quercina L-15889</name>
    <dbReference type="NCBI Taxonomy" id="1314783"/>
    <lineage>
        <taxon>Eukaryota</taxon>
        <taxon>Fungi</taxon>
        <taxon>Dikarya</taxon>
        <taxon>Basidiomycota</taxon>
        <taxon>Agaricomycotina</taxon>
        <taxon>Agaricomycetes</taxon>
        <taxon>Polyporales</taxon>
        <taxon>Fomitopsis</taxon>
    </lineage>
</organism>
<accession>A0A165RTS8</accession>
<gene>
    <name evidence="2" type="ORF">DAEQUDRAFT_724515</name>
</gene>
<evidence type="ECO:0008006" key="4">
    <source>
        <dbReference type="Google" id="ProtNLM"/>
    </source>
</evidence>
<dbReference type="AlphaFoldDB" id="A0A165RTS8"/>
<name>A0A165RTS8_9APHY</name>
<dbReference type="Proteomes" id="UP000076727">
    <property type="component" value="Unassembled WGS sequence"/>
</dbReference>
<reference evidence="2 3" key="1">
    <citation type="journal article" date="2016" name="Mol. Biol. Evol.">
        <title>Comparative Genomics of Early-Diverging Mushroom-Forming Fungi Provides Insights into the Origins of Lignocellulose Decay Capabilities.</title>
        <authorList>
            <person name="Nagy L.G."/>
            <person name="Riley R."/>
            <person name="Tritt A."/>
            <person name="Adam C."/>
            <person name="Daum C."/>
            <person name="Floudas D."/>
            <person name="Sun H."/>
            <person name="Yadav J.S."/>
            <person name="Pangilinan J."/>
            <person name="Larsson K.H."/>
            <person name="Matsuura K."/>
            <person name="Barry K."/>
            <person name="Labutti K."/>
            <person name="Kuo R."/>
            <person name="Ohm R.A."/>
            <person name="Bhattacharya S.S."/>
            <person name="Shirouzu T."/>
            <person name="Yoshinaga Y."/>
            <person name="Martin F.M."/>
            <person name="Grigoriev I.V."/>
            <person name="Hibbett D.S."/>
        </authorList>
    </citation>
    <scope>NUCLEOTIDE SEQUENCE [LARGE SCALE GENOMIC DNA]</scope>
    <source>
        <strain evidence="2 3">L-15889</strain>
    </source>
</reference>
<sequence length="96" mass="10460">MASIPHNFSSLPTSVLLLILPLPQPCRPRVALDAQPVPVLLRNLLYRRACRSPYSGCSNMSHTDSAARAASQSWRSSSVLAKWRTFRATAAPAKDG</sequence>